<sequence length="88" mass="10199">MKGLFWLLYSLNKILGQPFPFCSIFTQRIGWAPPKMANKRPSPTMAYAEMREKMLSNPTVRAEVELLEREERPMLDAILNARKEEGLT</sequence>
<reference evidence="1 2" key="1">
    <citation type="submission" date="2019-07" db="EMBL/GenBank/DDBJ databases">
        <title>Active sludge and wastewater microbial communities from Klosterneuburg, Austria.</title>
        <authorList>
            <person name="Wagner M."/>
        </authorList>
    </citation>
    <scope>NUCLEOTIDE SEQUENCE [LARGE SCALE GENOMIC DNA]</scope>
    <source>
        <strain evidence="1 2">Nm2</strain>
    </source>
</reference>
<proteinExistence type="predicted"/>
<dbReference type="Proteomes" id="UP000324176">
    <property type="component" value="Unassembled WGS sequence"/>
</dbReference>
<accession>A0A5D3YHB9</accession>
<organism evidence="1 2">
    <name type="scientific">Nitrosomonas communis</name>
    <dbReference type="NCBI Taxonomy" id="44574"/>
    <lineage>
        <taxon>Bacteria</taxon>
        <taxon>Pseudomonadati</taxon>
        <taxon>Pseudomonadota</taxon>
        <taxon>Betaproteobacteria</taxon>
        <taxon>Nitrosomonadales</taxon>
        <taxon>Nitrosomonadaceae</taxon>
        <taxon>Nitrosomonas</taxon>
    </lineage>
</organism>
<dbReference type="RefSeq" id="WP_200899652.1">
    <property type="nucleotide sequence ID" value="NZ_CP011451.1"/>
</dbReference>
<dbReference type="AlphaFoldDB" id="A0A5D3YHB9"/>
<gene>
    <name evidence="1" type="ORF">BCL69_100770</name>
</gene>
<dbReference type="EMBL" id="VNHT01000007">
    <property type="protein sequence ID" value="TYP91909.1"/>
    <property type="molecule type" value="Genomic_DNA"/>
</dbReference>
<protein>
    <submittedName>
        <fullName evidence="1">Uncharacterized protein</fullName>
    </submittedName>
</protein>
<evidence type="ECO:0000313" key="1">
    <source>
        <dbReference type="EMBL" id="TYP91909.1"/>
    </source>
</evidence>
<evidence type="ECO:0000313" key="2">
    <source>
        <dbReference type="Proteomes" id="UP000324176"/>
    </source>
</evidence>
<name>A0A5D3YHB9_9PROT</name>
<comment type="caution">
    <text evidence="1">The sequence shown here is derived from an EMBL/GenBank/DDBJ whole genome shotgun (WGS) entry which is preliminary data.</text>
</comment>